<evidence type="ECO:0000313" key="2">
    <source>
        <dbReference type="EMBL" id="GEU77014.1"/>
    </source>
</evidence>
<reference evidence="2" key="1">
    <citation type="journal article" date="2019" name="Sci. Rep.">
        <title>Draft genome of Tanacetum cinerariifolium, the natural source of mosquito coil.</title>
        <authorList>
            <person name="Yamashiro T."/>
            <person name="Shiraishi A."/>
            <person name="Satake H."/>
            <person name="Nakayama K."/>
        </authorList>
    </citation>
    <scope>NUCLEOTIDE SEQUENCE</scope>
</reference>
<accession>A0A6L2MXM9</accession>
<feature type="region of interest" description="Disordered" evidence="1">
    <location>
        <begin position="428"/>
        <end position="455"/>
    </location>
</feature>
<proteinExistence type="predicted"/>
<dbReference type="PANTHER" id="PTHR31286">
    <property type="entry name" value="GLYCINE-RICH CELL WALL STRUCTURAL PROTEIN 1.8-LIKE"/>
    <property type="match status" value="1"/>
</dbReference>
<dbReference type="EMBL" id="BKCJ010007388">
    <property type="protein sequence ID" value="GEU77014.1"/>
    <property type="molecule type" value="Genomic_DNA"/>
</dbReference>
<evidence type="ECO:0000256" key="1">
    <source>
        <dbReference type="SAM" id="MobiDB-lite"/>
    </source>
</evidence>
<protein>
    <recommendedName>
        <fullName evidence="3">DUF4283 domain-containing protein</fullName>
    </recommendedName>
</protein>
<organism evidence="2">
    <name type="scientific">Tanacetum cinerariifolium</name>
    <name type="common">Dalmatian daisy</name>
    <name type="synonym">Chrysanthemum cinerariifolium</name>
    <dbReference type="NCBI Taxonomy" id="118510"/>
    <lineage>
        <taxon>Eukaryota</taxon>
        <taxon>Viridiplantae</taxon>
        <taxon>Streptophyta</taxon>
        <taxon>Embryophyta</taxon>
        <taxon>Tracheophyta</taxon>
        <taxon>Spermatophyta</taxon>
        <taxon>Magnoliopsida</taxon>
        <taxon>eudicotyledons</taxon>
        <taxon>Gunneridae</taxon>
        <taxon>Pentapetalae</taxon>
        <taxon>asterids</taxon>
        <taxon>campanulids</taxon>
        <taxon>Asterales</taxon>
        <taxon>Asteraceae</taxon>
        <taxon>Asteroideae</taxon>
        <taxon>Anthemideae</taxon>
        <taxon>Anthemidinae</taxon>
        <taxon>Tanacetum</taxon>
    </lineage>
</organism>
<evidence type="ECO:0008006" key="3">
    <source>
        <dbReference type="Google" id="ProtNLM"/>
    </source>
</evidence>
<sequence length="508" mass="58402">MANQSTTTTIYHISDSTRTRNPTSLYKISDITKEKDVNKNKVNKGKSEQECLVQANSECLGQDKNECLDKNVDQNSVSNGKVESQIESRKDVGDCRSIDGIGKASLVKNYDPIRESSLCYSVSTPMFVYQCKNNLKCDNKQYGTTNMMYNMNKSSKSVNDEKSSGNESKNNFVRVVNNLNELYSNKLEFMLPDIDEDGVNIVKFEDEFVKEGCRKWVNTVCCYFVGTRMALVEVKYNVRRMWVRYGLDMIVINGHGFYFFKFKNEERMQYVVENGHWIIHNKPYKNGTLMLTLKKGPNSFANMGQISEHSYGSMDSKRVLVEVNDVQGCKDSIVTQYYDVNKVKLQSKVMFTEYPWNPNVYKHCKVFGHSLLNCQKRPRSEAEIKLKSKEKVDAVDSEGYRPIKKPTQKAEEKTVAEPVKDNEKNQIAKENGTKTYNNEKVNSEGMKKKDDGSGKVWSLSLKNKEDLKKSINKYVVLKDEDDNEYVNEFPILISPQKKQIVEKFISNK</sequence>
<dbReference type="InterPro" id="IPR040256">
    <property type="entry name" value="At4g02000-like"/>
</dbReference>
<name>A0A6L2MXM9_TANCI</name>
<dbReference type="PANTHER" id="PTHR31286:SF99">
    <property type="entry name" value="DUF4283 DOMAIN-CONTAINING PROTEIN"/>
    <property type="match status" value="1"/>
</dbReference>
<comment type="caution">
    <text evidence="2">The sequence shown here is derived from an EMBL/GenBank/DDBJ whole genome shotgun (WGS) entry which is preliminary data.</text>
</comment>
<gene>
    <name evidence="2" type="ORF">Tci_048992</name>
</gene>
<dbReference type="AlphaFoldDB" id="A0A6L2MXM9"/>
<feature type="compositionally biased region" description="Basic and acidic residues" evidence="1">
    <location>
        <begin position="441"/>
        <end position="453"/>
    </location>
</feature>